<name>A0ABX0SD22_9ACTN</name>
<dbReference type="SUPFAM" id="SSF47413">
    <property type="entry name" value="lambda repressor-like DNA-binding domains"/>
    <property type="match status" value="1"/>
</dbReference>
<keyword evidence="3" id="KW-1185">Reference proteome</keyword>
<dbReference type="Proteomes" id="UP000749311">
    <property type="component" value="Unassembled WGS sequence"/>
</dbReference>
<comment type="caution">
    <text evidence="2">The sequence shown here is derived from an EMBL/GenBank/DDBJ whole genome shotgun (WGS) entry which is preliminary data.</text>
</comment>
<evidence type="ECO:0000313" key="3">
    <source>
        <dbReference type="Proteomes" id="UP000749311"/>
    </source>
</evidence>
<dbReference type="InterPro" id="IPR001387">
    <property type="entry name" value="Cro/C1-type_HTH"/>
</dbReference>
<reference evidence="2 3" key="1">
    <citation type="submission" date="2020-02" db="EMBL/GenBank/DDBJ databases">
        <title>Sequencing the genomes of 1000 actinobacteria strains.</title>
        <authorList>
            <person name="Klenk H.-P."/>
        </authorList>
    </citation>
    <scope>NUCLEOTIDE SEQUENCE [LARGE SCALE GENOMIC DNA]</scope>
    <source>
        <strain evidence="2 3">DSM 19609</strain>
    </source>
</reference>
<evidence type="ECO:0000313" key="2">
    <source>
        <dbReference type="EMBL" id="NIH56285.1"/>
    </source>
</evidence>
<dbReference type="EMBL" id="JAAMOZ010000001">
    <property type="protein sequence ID" value="NIH56285.1"/>
    <property type="molecule type" value="Genomic_DNA"/>
</dbReference>
<dbReference type="SMART" id="SM00530">
    <property type="entry name" value="HTH_XRE"/>
    <property type="match status" value="1"/>
</dbReference>
<sequence>MIVIERRFEVRLISPDALRQYMKFRHYTIRGLAARVGCSHSLIGFLAKGTRRTCGPEIATAIASALDCPVESLFVARTSNVQREVGRLEAVR</sequence>
<evidence type="ECO:0000259" key="1">
    <source>
        <dbReference type="PROSITE" id="PS50943"/>
    </source>
</evidence>
<accession>A0ABX0SD22</accession>
<protein>
    <submittedName>
        <fullName evidence="2">Transcriptional regulator with XRE-family HTH domain</fullName>
    </submittedName>
</protein>
<dbReference type="InterPro" id="IPR010982">
    <property type="entry name" value="Lambda_DNA-bd_dom_sf"/>
</dbReference>
<dbReference type="Gene3D" id="1.10.260.40">
    <property type="entry name" value="lambda repressor-like DNA-binding domains"/>
    <property type="match status" value="1"/>
</dbReference>
<gene>
    <name evidence="2" type="ORF">FB473_000930</name>
</gene>
<dbReference type="RefSeq" id="WP_167165279.1">
    <property type="nucleotide sequence ID" value="NZ_BAAAOO010000002.1"/>
</dbReference>
<feature type="domain" description="HTH cro/C1-type" evidence="1">
    <location>
        <begin position="18"/>
        <end position="73"/>
    </location>
</feature>
<proteinExistence type="predicted"/>
<dbReference type="CDD" id="cd00093">
    <property type="entry name" value="HTH_XRE"/>
    <property type="match status" value="1"/>
</dbReference>
<dbReference type="PROSITE" id="PS50943">
    <property type="entry name" value="HTH_CROC1"/>
    <property type="match status" value="1"/>
</dbReference>
<organism evidence="2 3">
    <name type="scientific">Brooklawnia cerclae</name>
    <dbReference type="NCBI Taxonomy" id="349934"/>
    <lineage>
        <taxon>Bacteria</taxon>
        <taxon>Bacillati</taxon>
        <taxon>Actinomycetota</taxon>
        <taxon>Actinomycetes</taxon>
        <taxon>Propionibacteriales</taxon>
        <taxon>Propionibacteriaceae</taxon>
        <taxon>Brooklawnia</taxon>
    </lineage>
</organism>